<keyword evidence="2" id="KW-0808">Transferase</keyword>
<accession>A0A9D9DJQ6</accession>
<protein>
    <submittedName>
        <fullName evidence="2">Acyl transferase</fullName>
    </submittedName>
</protein>
<evidence type="ECO:0000313" key="2">
    <source>
        <dbReference type="EMBL" id="MBO8428748.1"/>
    </source>
</evidence>
<comment type="caution">
    <text evidence="2">The sequence shown here is derived from an EMBL/GenBank/DDBJ whole genome shotgun (WGS) entry which is preliminary data.</text>
</comment>
<dbReference type="GO" id="GO:0047474">
    <property type="term" value="F:long-chain fatty acid--protein ligase activity"/>
    <property type="evidence" value="ECO:0007669"/>
    <property type="project" value="InterPro"/>
</dbReference>
<dbReference type="Proteomes" id="UP000823635">
    <property type="component" value="Unassembled WGS sequence"/>
</dbReference>
<sequence>MNSLPCKIFDIASETEFRLLCLEIFRMQAQHCCVYKEYLELTGCNPWKVNSINQIPFLPVRFFKSKKIVTTRPDDTESKKEEIIFTSSATTGMTPSKHYVADLKLYERSFTETFRRFYGDPAQYAILSLLPSYLERKGSSLVYMAEYLMKLTKNPASGFYLYNFRELADTLTRLKGEGQKTILLGVTFALLDFVKEYKTDFPQLTVIETGGMKGRGREIARNMLHKILCEGFGVEKIHSEYGMAELLSQAYSKGDGLFLTPPWMKIVIRDLYDPFSYRDGFNITGGINIIDLANINSCSFIETEDMGRITDRGFEVLGRMKDAERRGCNMLIE</sequence>
<organism evidence="2 3">
    <name type="scientific">Candidatus Egerieousia excrementavium</name>
    <dbReference type="NCBI Taxonomy" id="2840778"/>
    <lineage>
        <taxon>Bacteria</taxon>
        <taxon>Pseudomonadati</taxon>
        <taxon>Bacteroidota</taxon>
        <taxon>Bacteroidia</taxon>
        <taxon>Bacteroidales</taxon>
        <taxon>Candidatus Egerieousia</taxon>
    </lineage>
</organism>
<evidence type="ECO:0000313" key="3">
    <source>
        <dbReference type="Proteomes" id="UP000823635"/>
    </source>
</evidence>
<dbReference type="AlphaFoldDB" id="A0A9D9DJQ6"/>
<gene>
    <name evidence="2" type="ORF">IAC68_02295</name>
</gene>
<dbReference type="Gene3D" id="3.40.50.12780">
    <property type="entry name" value="N-terminal domain of ligase-like"/>
    <property type="match status" value="1"/>
</dbReference>
<name>A0A9D9DJQ6_9BACT</name>
<dbReference type="InterPro" id="IPR007534">
    <property type="entry name" value="LuxE"/>
</dbReference>
<evidence type="ECO:0000259" key="1">
    <source>
        <dbReference type="Pfam" id="PF04443"/>
    </source>
</evidence>
<feature type="domain" description="Acyl-protein synthetase LuxE" evidence="1">
    <location>
        <begin position="17"/>
        <end position="330"/>
    </location>
</feature>
<dbReference type="GO" id="GO:0016740">
    <property type="term" value="F:transferase activity"/>
    <property type="evidence" value="ECO:0007669"/>
    <property type="project" value="UniProtKB-KW"/>
</dbReference>
<dbReference type="Pfam" id="PF04443">
    <property type="entry name" value="LuxE"/>
    <property type="match status" value="1"/>
</dbReference>
<proteinExistence type="predicted"/>
<reference evidence="2" key="2">
    <citation type="journal article" date="2021" name="PeerJ">
        <title>Extensive microbial diversity within the chicken gut microbiome revealed by metagenomics and culture.</title>
        <authorList>
            <person name="Gilroy R."/>
            <person name="Ravi A."/>
            <person name="Getino M."/>
            <person name="Pursley I."/>
            <person name="Horton D.L."/>
            <person name="Alikhan N.F."/>
            <person name="Baker D."/>
            <person name="Gharbi K."/>
            <person name="Hall N."/>
            <person name="Watson M."/>
            <person name="Adriaenssens E.M."/>
            <person name="Foster-Nyarko E."/>
            <person name="Jarju S."/>
            <person name="Secka A."/>
            <person name="Antonio M."/>
            <person name="Oren A."/>
            <person name="Chaudhuri R.R."/>
            <person name="La Ragione R."/>
            <person name="Hildebrand F."/>
            <person name="Pallen M.J."/>
        </authorList>
    </citation>
    <scope>NUCLEOTIDE SEQUENCE</scope>
    <source>
        <strain evidence="2">15467</strain>
    </source>
</reference>
<dbReference type="EMBL" id="JADINB010000054">
    <property type="protein sequence ID" value="MBO8428748.1"/>
    <property type="molecule type" value="Genomic_DNA"/>
</dbReference>
<reference evidence="2" key="1">
    <citation type="submission" date="2020-10" db="EMBL/GenBank/DDBJ databases">
        <authorList>
            <person name="Gilroy R."/>
        </authorList>
    </citation>
    <scope>NUCLEOTIDE SEQUENCE</scope>
    <source>
        <strain evidence="2">15467</strain>
    </source>
</reference>
<dbReference type="InterPro" id="IPR042099">
    <property type="entry name" value="ANL_N_sf"/>
</dbReference>
<dbReference type="GO" id="GO:0008218">
    <property type="term" value="P:bioluminescence"/>
    <property type="evidence" value="ECO:0007669"/>
    <property type="project" value="InterPro"/>
</dbReference>